<name>A0A165Y2W1_9AGAM</name>
<protein>
    <submittedName>
        <fullName evidence="1">Uncharacterized protein</fullName>
    </submittedName>
</protein>
<keyword evidence="2" id="KW-1185">Reference proteome</keyword>
<sequence>MEGQLREGNNPSASGSGSLEFYSDRFERMRESVTKWTDDKREENARDLLDWLTWWSGSSVSERRTENSPSISEIGWIDGNVWHPIPLRHPFPIANSPQYYIAADRWREGEWETIAGTQIGPYSRWSIDLSAGEKIRLGTFVRSKRTKEIFDFFVESALSLARDFRVDVRSLRLVSRTGYIILAYLTVFKEQPSTVYYFAHPPNPDGSILDPPGFWSFSPDPRCADHYLQANAAKLRYHMQVNPSSL</sequence>
<reference evidence="1 2" key="1">
    <citation type="journal article" date="2016" name="Mol. Biol. Evol.">
        <title>Comparative Genomics of Early-Diverging Mushroom-Forming Fungi Provides Insights into the Origins of Lignocellulose Decay Capabilities.</title>
        <authorList>
            <person name="Nagy L.G."/>
            <person name="Riley R."/>
            <person name="Tritt A."/>
            <person name="Adam C."/>
            <person name="Daum C."/>
            <person name="Floudas D."/>
            <person name="Sun H."/>
            <person name="Yadav J.S."/>
            <person name="Pangilinan J."/>
            <person name="Larsson K.H."/>
            <person name="Matsuura K."/>
            <person name="Barry K."/>
            <person name="Labutti K."/>
            <person name="Kuo R."/>
            <person name="Ohm R.A."/>
            <person name="Bhattacharya S.S."/>
            <person name="Shirouzu T."/>
            <person name="Yoshinaga Y."/>
            <person name="Martin F.M."/>
            <person name="Grigoriev I.V."/>
            <person name="Hibbett D.S."/>
        </authorList>
    </citation>
    <scope>NUCLEOTIDE SEQUENCE [LARGE SCALE GENOMIC DNA]</scope>
    <source>
        <strain evidence="1 2">HHB10207 ss-3</strain>
    </source>
</reference>
<organism evidence="1 2">
    <name type="scientific">Sistotremastrum suecicum HHB10207 ss-3</name>
    <dbReference type="NCBI Taxonomy" id="1314776"/>
    <lineage>
        <taxon>Eukaryota</taxon>
        <taxon>Fungi</taxon>
        <taxon>Dikarya</taxon>
        <taxon>Basidiomycota</taxon>
        <taxon>Agaricomycotina</taxon>
        <taxon>Agaricomycetes</taxon>
        <taxon>Sistotremastrales</taxon>
        <taxon>Sistotremastraceae</taxon>
        <taxon>Sistotremastrum</taxon>
    </lineage>
</organism>
<accession>A0A165Y2W1</accession>
<evidence type="ECO:0000313" key="1">
    <source>
        <dbReference type="EMBL" id="KZT32820.1"/>
    </source>
</evidence>
<proteinExistence type="predicted"/>
<dbReference type="Proteomes" id="UP000076798">
    <property type="component" value="Unassembled WGS sequence"/>
</dbReference>
<dbReference type="EMBL" id="KV428292">
    <property type="protein sequence ID" value="KZT32820.1"/>
    <property type="molecule type" value="Genomic_DNA"/>
</dbReference>
<evidence type="ECO:0000313" key="2">
    <source>
        <dbReference type="Proteomes" id="UP000076798"/>
    </source>
</evidence>
<dbReference type="AlphaFoldDB" id="A0A165Y2W1"/>
<gene>
    <name evidence="1" type="ORF">SISSUDRAFT_475765</name>
</gene>